<feature type="signal peptide" evidence="1">
    <location>
        <begin position="1"/>
        <end position="20"/>
    </location>
</feature>
<dbReference type="InterPro" id="IPR010262">
    <property type="entry name" value="Arylsulfotransferase_bact"/>
</dbReference>
<proteinExistence type="predicted"/>
<dbReference type="Pfam" id="PF17425">
    <property type="entry name" value="Arylsulfotran_N"/>
    <property type="match status" value="1"/>
</dbReference>
<dbReference type="Pfam" id="PF05935">
    <property type="entry name" value="Arylsulfotrans"/>
    <property type="match status" value="1"/>
</dbReference>
<keyword evidence="4" id="KW-1185">Reference proteome</keyword>
<accession>A0ABT0HKM1</accession>
<evidence type="ECO:0000259" key="2">
    <source>
        <dbReference type="Pfam" id="PF17425"/>
    </source>
</evidence>
<feature type="domain" description="Arylsulfotransferase N-terminal" evidence="2">
    <location>
        <begin position="39"/>
        <end position="126"/>
    </location>
</feature>
<organism evidence="3 4">
    <name type="scientific">Spirosoma liriopis</name>
    <dbReference type="NCBI Taxonomy" id="2937440"/>
    <lineage>
        <taxon>Bacteria</taxon>
        <taxon>Pseudomonadati</taxon>
        <taxon>Bacteroidota</taxon>
        <taxon>Cytophagia</taxon>
        <taxon>Cytophagales</taxon>
        <taxon>Cytophagaceae</taxon>
        <taxon>Spirosoma</taxon>
    </lineage>
</organism>
<dbReference type="InterPro" id="IPR035391">
    <property type="entry name" value="Arylsulfotran_N"/>
</dbReference>
<dbReference type="InterPro" id="IPR038477">
    <property type="entry name" value="ASST_N_sf"/>
</dbReference>
<dbReference type="Proteomes" id="UP001202180">
    <property type="component" value="Unassembled WGS sequence"/>
</dbReference>
<evidence type="ECO:0000313" key="3">
    <source>
        <dbReference type="EMBL" id="MCK8492721.1"/>
    </source>
</evidence>
<dbReference type="PANTHER" id="PTHR35340">
    <property type="entry name" value="PQQ ENZYME REPEAT PROTEIN-RELATED"/>
    <property type="match status" value="1"/>
</dbReference>
<dbReference type="EMBL" id="JALPRF010000002">
    <property type="protein sequence ID" value="MCK8492721.1"/>
    <property type="molecule type" value="Genomic_DNA"/>
</dbReference>
<dbReference type="InterPro" id="IPR053143">
    <property type="entry name" value="Arylsulfate_ST"/>
</dbReference>
<dbReference type="SUPFAM" id="SSF75011">
    <property type="entry name" value="3-carboxy-cis,cis-mucoante lactonizing enzyme"/>
    <property type="match status" value="1"/>
</dbReference>
<sequence>MKNLILLFLLTVAFTGCKHAIDNPPVPVAAREFTIASDSVQLNPYGYTPLSARINFSAPIAGRSFIRVRGKHGKLTNVEHAFNDKGTTHSIPVIGLYANYTNTVDVRVLSDGGDTLAKSTLTIQTGDLPPNMPQSITAAPFDENKVAPGLILVSNFSTYGTGAPSTPYFMDAYGDIRWVLDYRSHDQLKTLSFDNGIERLRNGNFFFGDINTSRIYEVDLLGKVIDSWNLSGYVFHHNVIEKPNGNFLLTASKPGSMGLNGVAMVEDYVIEIDRTEGGLVNEWDLKQSLDERRTILAQSPLVNADDWFHGNSVAYDSTDNTIIVSGRHQGVVKLDYENRVKWILGAHRGWTVNRRGEDLRKFLLSPVDASGVIIADTAVSDGSKITSDFEWNWYQHSTIFLPNGDIMVFDNGEIREYNPTASKYSRAVAYKIDPVKMTVQQSWAYGKERGVETYSQVVSGVQFLASSNHILFTPGFQVPNTTGEGGKVVEVELANKTVVSEISISSANKMGFHRARKMSAYP</sequence>
<protein>
    <submittedName>
        <fullName evidence="3">Aryl-sulfate sulfotransferase</fullName>
    </submittedName>
</protein>
<dbReference type="PROSITE" id="PS51257">
    <property type="entry name" value="PROKAR_LIPOPROTEIN"/>
    <property type="match status" value="1"/>
</dbReference>
<keyword evidence="1" id="KW-0732">Signal</keyword>
<evidence type="ECO:0000256" key="1">
    <source>
        <dbReference type="SAM" id="SignalP"/>
    </source>
</evidence>
<name>A0ABT0HKM1_9BACT</name>
<comment type="caution">
    <text evidence="3">The sequence shown here is derived from an EMBL/GenBank/DDBJ whole genome shotgun (WGS) entry which is preliminary data.</text>
</comment>
<dbReference type="Gene3D" id="2.60.40.3100">
    <property type="entry name" value="Arylsulphate sulphotransferase monomer, N-terminal domain"/>
    <property type="match status" value="1"/>
</dbReference>
<dbReference type="RefSeq" id="WP_248477317.1">
    <property type="nucleotide sequence ID" value="NZ_JALPRF010000002.1"/>
</dbReference>
<reference evidence="3 4" key="1">
    <citation type="submission" date="2022-04" db="EMBL/GenBank/DDBJ databases">
        <title>Spirosoma sp. strain RP8 genome sequencing and assembly.</title>
        <authorList>
            <person name="Jung Y."/>
        </authorList>
    </citation>
    <scope>NUCLEOTIDE SEQUENCE [LARGE SCALE GENOMIC DNA]</scope>
    <source>
        <strain evidence="3 4">RP8</strain>
    </source>
</reference>
<gene>
    <name evidence="3" type="ORF">M0L20_12710</name>
</gene>
<dbReference type="PANTHER" id="PTHR35340:SF10">
    <property type="entry name" value="CYTOPLASMIC PROTEIN"/>
    <property type="match status" value="1"/>
</dbReference>
<evidence type="ECO:0000313" key="4">
    <source>
        <dbReference type="Proteomes" id="UP001202180"/>
    </source>
</evidence>
<feature type="chain" id="PRO_5045326238" evidence="1">
    <location>
        <begin position="21"/>
        <end position="522"/>
    </location>
</feature>